<dbReference type="GeneID" id="14650797"/>
<dbReference type="RefSeq" id="WP_015408659.1">
    <property type="nucleotide sequence ID" value="NC_020388.1"/>
</dbReference>
<reference evidence="2 3" key="1">
    <citation type="journal article" date="2013" name="Genome Announc.">
        <title>Genome of the haloarchaeon Natronomonas moolapensis, a neutrophilic member of a previously haloalkaliphilic genus.</title>
        <authorList>
            <person name="Dyall-Smith M.L."/>
            <person name="Pfeiffer F."/>
            <person name="Oberwinkler T."/>
            <person name="Klee K."/>
            <person name="Rampp M."/>
            <person name="Palm P."/>
            <person name="Gross K."/>
            <person name="Schuster S.C."/>
            <person name="Oesterhelt D."/>
        </authorList>
    </citation>
    <scope>NUCLEOTIDE SEQUENCE [LARGE SCALE GENOMIC DNA]</scope>
    <source>
        <strain evidence="3">DSM 18674 / JCM 14361 / 8.8.11</strain>
    </source>
</reference>
<dbReference type="EMBL" id="HF582854">
    <property type="protein sequence ID" value="CCQ35817.1"/>
    <property type="molecule type" value="Genomic_DNA"/>
</dbReference>
<dbReference type="AlphaFoldDB" id="M1Y051"/>
<gene>
    <name evidence="2" type="ordered locus">Nmlp_1618</name>
</gene>
<dbReference type="OrthoDB" id="209779at2157"/>
<evidence type="ECO:0000259" key="1">
    <source>
        <dbReference type="Pfam" id="PF18480"/>
    </source>
</evidence>
<dbReference type="Proteomes" id="UP000011867">
    <property type="component" value="Chromosome"/>
</dbReference>
<dbReference type="Pfam" id="PF18480">
    <property type="entry name" value="DUF5615"/>
    <property type="match status" value="1"/>
</dbReference>
<accession>M1Y051</accession>
<sequence length="113" mass="13122">MAQLSFLADEHVKRSYIHALRGNGVDVVAVIEGDRTGQKDDVHLQRSSQRNLVVVTNDDDFVRLAQKQSHTGIVFYSEQNHDPSDFVTAIRRIDRFFSPDDMRNHVEWLENWL</sequence>
<dbReference type="InterPro" id="IPR041049">
    <property type="entry name" value="DUF5615"/>
</dbReference>
<feature type="domain" description="DUF5615" evidence="1">
    <location>
        <begin position="6"/>
        <end position="92"/>
    </location>
</feature>
<protein>
    <recommendedName>
        <fullName evidence="1">DUF5615 domain-containing protein</fullName>
    </recommendedName>
</protein>
<evidence type="ECO:0000313" key="2">
    <source>
        <dbReference type="EMBL" id="CCQ35817.1"/>
    </source>
</evidence>
<dbReference type="KEGG" id="nmo:Nmlp_1618"/>
<dbReference type="HOGENOM" id="CLU_159245_0_0_2"/>
<evidence type="ECO:0000313" key="3">
    <source>
        <dbReference type="Proteomes" id="UP000011867"/>
    </source>
</evidence>
<name>M1Y051_NATM8</name>
<dbReference type="STRING" id="268739.Nmlp_1618"/>
<keyword evidence="3" id="KW-1185">Reference proteome</keyword>
<dbReference type="eggNOG" id="arCOG07904">
    <property type="taxonomic scope" value="Archaea"/>
</dbReference>
<organism evidence="2 3">
    <name type="scientific">Natronomonas moolapensis (strain DSM 18674 / CECT 7526 / JCM 14361 / 8.8.11)</name>
    <dbReference type="NCBI Taxonomy" id="268739"/>
    <lineage>
        <taxon>Archaea</taxon>
        <taxon>Methanobacteriati</taxon>
        <taxon>Methanobacteriota</taxon>
        <taxon>Stenosarchaea group</taxon>
        <taxon>Halobacteria</taxon>
        <taxon>Halobacteriales</taxon>
        <taxon>Natronomonadaceae</taxon>
        <taxon>Natronomonas</taxon>
    </lineage>
</organism>
<proteinExistence type="predicted"/>